<dbReference type="InterPro" id="IPR058701">
    <property type="entry name" value="PhiTE_072-like"/>
</dbReference>
<reference evidence="1 2" key="1">
    <citation type="journal article" date="2011" name="EMBO J.">
        <title>Structural diversity of bacterial flagellar motors.</title>
        <authorList>
            <person name="Chen S."/>
            <person name="Beeby M."/>
            <person name="Murphy G.E."/>
            <person name="Leadbetter J.R."/>
            <person name="Hendrixson D.R."/>
            <person name="Briegel A."/>
            <person name="Li Z."/>
            <person name="Shi J."/>
            <person name="Tocheva E.I."/>
            <person name="Muller A."/>
            <person name="Dobro M.J."/>
            <person name="Jensen G.J."/>
        </authorList>
    </citation>
    <scope>NUCLEOTIDE SEQUENCE [LARGE SCALE GENOMIC DNA]</scope>
    <source>
        <strain evidence="1 2">DSM 6540</strain>
    </source>
</reference>
<dbReference type="RefSeq" id="WP_004096254.1">
    <property type="nucleotide sequence ID" value="NZ_AFGF01000107.1"/>
</dbReference>
<dbReference type="STRING" id="1009370.ALO_12781"/>
<dbReference type="AlphaFoldDB" id="F7NKE3"/>
<sequence length="173" mass="20780">MSEITMWRYHIPPEDGLSGWGTFILDSTGFFAAVTDFGNFAYRWTHHGRKDFREFIIELARDPYYLLGKVRPSGEVYNGEKTLKSIWEHIREYRRCGWYTKEFAREEFNLIRECDDLDAEHDFYDWVRQTNIQDAYEHHQTAYRIDDLCFADGLMPRLAEAIKAEFQKLYHEN</sequence>
<dbReference type="OrthoDB" id="2663163at2"/>
<organism evidence="1 2">
    <name type="scientific">Acetonema longum DSM 6540</name>
    <dbReference type="NCBI Taxonomy" id="1009370"/>
    <lineage>
        <taxon>Bacteria</taxon>
        <taxon>Bacillati</taxon>
        <taxon>Bacillota</taxon>
        <taxon>Negativicutes</taxon>
        <taxon>Acetonemataceae</taxon>
        <taxon>Acetonema</taxon>
    </lineage>
</organism>
<dbReference type="Proteomes" id="UP000003240">
    <property type="component" value="Unassembled WGS sequence"/>
</dbReference>
<keyword evidence="2" id="KW-1185">Reference proteome</keyword>
<comment type="caution">
    <text evidence="1">The sequence shown here is derived from an EMBL/GenBank/DDBJ whole genome shotgun (WGS) entry which is preliminary data.</text>
</comment>
<proteinExistence type="predicted"/>
<name>F7NKE3_9FIRM</name>
<accession>F7NKE3</accession>
<dbReference type="EMBL" id="AFGF01000107">
    <property type="protein sequence ID" value="EGO63584.1"/>
    <property type="molecule type" value="Genomic_DNA"/>
</dbReference>
<evidence type="ECO:0000313" key="1">
    <source>
        <dbReference type="EMBL" id="EGO63584.1"/>
    </source>
</evidence>
<dbReference type="Pfam" id="PF26211">
    <property type="entry name" value="Phage_phiTE_072"/>
    <property type="match status" value="1"/>
</dbReference>
<gene>
    <name evidence="1" type="ORF">ALO_12781</name>
</gene>
<evidence type="ECO:0000313" key="2">
    <source>
        <dbReference type="Proteomes" id="UP000003240"/>
    </source>
</evidence>
<dbReference type="eggNOG" id="ENOG5031BXY">
    <property type="taxonomic scope" value="Bacteria"/>
</dbReference>
<protein>
    <submittedName>
        <fullName evidence="1">Uncharacterized protein</fullName>
    </submittedName>
</protein>